<dbReference type="EMBL" id="JAFHDT010000001">
    <property type="protein sequence ID" value="KAI7813997.1"/>
    <property type="molecule type" value="Genomic_DNA"/>
</dbReference>
<evidence type="ECO:0000256" key="1">
    <source>
        <dbReference type="ARBA" id="ARBA00009024"/>
    </source>
</evidence>
<name>A0A9W7X4K7_TRIRA</name>
<proteinExistence type="inferred from homology"/>
<dbReference type="PANTHER" id="PTHR15907">
    <property type="entry name" value="DUF614 FAMILY PROTEIN-RELATED"/>
    <property type="match status" value="1"/>
</dbReference>
<protein>
    <submittedName>
        <fullName evidence="2">Cornifelin-like protein b</fullName>
    </submittedName>
</protein>
<reference evidence="2" key="1">
    <citation type="submission" date="2021-02" db="EMBL/GenBank/DDBJ databases">
        <title>Comparative genomics reveals that relaxation of natural selection precedes convergent phenotypic evolution of cavefish.</title>
        <authorList>
            <person name="Peng Z."/>
        </authorList>
    </citation>
    <scope>NUCLEOTIDE SEQUENCE</scope>
    <source>
        <tissue evidence="2">Muscle</tissue>
    </source>
</reference>
<accession>A0A9W7X4K7</accession>
<comment type="similarity">
    <text evidence="1">Belongs to the cornifelin family.</text>
</comment>
<evidence type="ECO:0000313" key="3">
    <source>
        <dbReference type="Proteomes" id="UP001059041"/>
    </source>
</evidence>
<gene>
    <name evidence="2" type="ORF">IRJ41_005922</name>
</gene>
<dbReference type="Pfam" id="PF04749">
    <property type="entry name" value="PLAC8"/>
    <property type="match status" value="1"/>
</dbReference>
<dbReference type="Proteomes" id="UP001059041">
    <property type="component" value="Linkage Group LG1"/>
</dbReference>
<dbReference type="InterPro" id="IPR006461">
    <property type="entry name" value="PLAC_motif_containing"/>
</dbReference>
<comment type="caution">
    <text evidence="2">The sequence shown here is derived from an EMBL/GenBank/DDBJ whole genome shotgun (WGS) entry which is preliminary data.</text>
</comment>
<sequence>MAKANQWNSGLFDCWDNKKDCCLSFWCFPFFACKTSKRVGENFFLPVFDSCGAIPAMALSMRVSMRHRYNIQGSIFDDCIHTACCCPCIYCQMSREMDIRGTP</sequence>
<organism evidence="2 3">
    <name type="scientific">Triplophysa rosa</name>
    <name type="common">Cave loach</name>
    <dbReference type="NCBI Taxonomy" id="992332"/>
    <lineage>
        <taxon>Eukaryota</taxon>
        <taxon>Metazoa</taxon>
        <taxon>Chordata</taxon>
        <taxon>Craniata</taxon>
        <taxon>Vertebrata</taxon>
        <taxon>Euteleostomi</taxon>
        <taxon>Actinopterygii</taxon>
        <taxon>Neopterygii</taxon>
        <taxon>Teleostei</taxon>
        <taxon>Ostariophysi</taxon>
        <taxon>Cypriniformes</taxon>
        <taxon>Nemacheilidae</taxon>
        <taxon>Triplophysa</taxon>
    </lineage>
</organism>
<keyword evidence="3" id="KW-1185">Reference proteome</keyword>
<evidence type="ECO:0000313" key="2">
    <source>
        <dbReference type="EMBL" id="KAI7813997.1"/>
    </source>
</evidence>
<dbReference type="NCBIfam" id="TIGR01571">
    <property type="entry name" value="A_thal_Cys_rich"/>
    <property type="match status" value="1"/>
</dbReference>
<dbReference type="AlphaFoldDB" id="A0A9W7X4K7"/>